<feature type="compositionally biased region" description="Polar residues" evidence="1">
    <location>
        <begin position="632"/>
        <end position="643"/>
    </location>
</feature>
<protein>
    <submittedName>
        <fullName evidence="3">AEL027Wp</fullName>
    </submittedName>
</protein>
<dbReference type="KEGG" id="ago:AGOS_AEL027W"/>
<keyword evidence="2" id="KW-0472">Membrane</keyword>
<evidence type="ECO:0000313" key="3">
    <source>
        <dbReference type="EMBL" id="AAS52658.2"/>
    </source>
</evidence>
<feature type="compositionally biased region" description="Polar residues" evidence="1">
    <location>
        <begin position="417"/>
        <end position="432"/>
    </location>
</feature>
<dbReference type="InParanoid" id="Q757N9"/>
<feature type="region of interest" description="Disordered" evidence="1">
    <location>
        <begin position="274"/>
        <end position="510"/>
    </location>
</feature>
<proteinExistence type="predicted"/>
<feature type="compositionally biased region" description="Polar residues" evidence="1">
    <location>
        <begin position="556"/>
        <end position="584"/>
    </location>
</feature>
<dbReference type="Pfam" id="PF06687">
    <property type="entry name" value="SUR7"/>
    <property type="match status" value="1"/>
</dbReference>
<feature type="compositionally biased region" description="Acidic residues" evidence="1">
    <location>
        <begin position="491"/>
        <end position="502"/>
    </location>
</feature>
<feature type="compositionally biased region" description="Polar residues" evidence="1">
    <location>
        <begin position="363"/>
        <end position="372"/>
    </location>
</feature>
<dbReference type="GeneID" id="4621031"/>
<reference evidence="4" key="2">
    <citation type="journal article" date="2013" name="G3 (Bethesda)">
        <title>Genomes of Ashbya fungi isolated from insects reveal four mating-type loci, numerous translocations, lack of transposons, and distinct gene duplications.</title>
        <authorList>
            <person name="Dietrich F.S."/>
            <person name="Voegeli S."/>
            <person name="Kuo S."/>
            <person name="Philippsen P."/>
        </authorList>
    </citation>
    <scope>GENOME REANNOTATION</scope>
    <source>
        <strain evidence="4">ATCC 10895 / CBS 109.51 / FGSC 9923 / NRRL Y-1056</strain>
    </source>
</reference>
<evidence type="ECO:0000256" key="2">
    <source>
        <dbReference type="SAM" id="Phobius"/>
    </source>
</evidence>
<dbReference type="PANTHER" id="PTHR28013:SF8">
    <property type="entry name" value="AEL027WP"/>
    <property type="match status" value="1"/>
</dbReference>
<dbReference type="STRING" id="284811.Q757N9"/>
<feature type="compositionally biased region" description="Polar residues" evidence="1">
    <location>
        <begin position="456"/>
        <end position="469"/>
    </location>
</feature>
<dbReference type="FunCoup" id="Q757N9">
    <property type="interactions" value="1"/>
</dbReference>
<dbReference type="OMA" id="HKPFTEL"/>
<sequence>MGFRFGLSGLIWLAQTAALAFLVVSCITAPVVSDLGLADADGVQYGVFGYCIQDRGCSPVSASYGPERVFSGTQWAMGQDMRRVLGRILVVAPVAAGLTLLAVVSNFVSQFSGVHRHAGIFVSNLLWTILAFFSSALLCIVVWLLFWPHLTWCAYVLLAAAVIHLFCVPLTFLAHSQVCQDSDDESLHGALSSQKLMKREDDYANSFNMNELHKTAIDSDVKQPGYYKVAPVTTGDVTDSTKTDYTDIYGSQQAPPPQPYLRSTPQNRNSYVATEPQTTSAGGNGEESGKWEQPTLAPYPMTGGFSAQGYNRPSGPPIPPYPSTGSTKDRTANYDRERHDARSGMGPTGDPSYYPAGMEGVQQPYSAINDASKNGIPAGSTGDHAKNKLPYATSTTARNADPSASGVRGPYAEGLPTASSSNYEVTQLSSGRITARPAQSPAYPSSAGEPVKQQPYPRQSRNLDYPNQQDFDDEEFVRQNTVDPEERPPIEEDDGIKDDDSDFTSVSQRGINPNYYTIAGKQAPYPQTFSAPLPHNQAIYPDQPYAGPPPPDAYQTSNSLGMSRQGAHQQYVSQGYTPQPQGYQASGYYSAPSTSQPRAPDTSDMLLQNNPDFMIGGAASNKAARFGGPGQRVQQSAGSTTAPATLYKPAYKKRMQKSKGMVAASLSRDSPYGGR</sequence>
<feature type="transmembrane region" description="Helical" evidence="2">
    <location>
        <begin position="153"/>
        <end position="174"/>
    </location>
</feature>
<gene>
    <name evidence="3" type="ORF">AGOS_AEL027W</name>
</gene>
<organism evidence="3 4">
    <name type="scientific">Eremothecium gossypii (strain ATCC 10895 / CBS 109.51 / FGSC 9923 / NRRL Y-1056)</name>
    <name type="common">Yeast</name>
    <name type="synonym">Ashbya gossypii</name>
    <dbReference type="NCBI Taxonomy" id="284811"/>
    <lineage>
        <taxon>Eukaryota</taxon>
        <taxon>Fungi</taxon>
        <taxon>Dikarya</taxon>
        <taxon>Ascomycota</taxon>
        <taxon>Saccharomycotina</taxon>
        <taxon>Saccharomycetes</taxon>
        <taxon>Saccharomycetales</taxon>
        <taxon>Saccharomycetaceae</taxon>
        <taxon>Eremothecium</taxon>
    </lineage>
</organism>
<dbReference type="PROSITE" id="PS51257">
    <property type="entry name" value="PROKAR_LIPOPROTEIN"/>
    <property type="match status" value="1"/>
</dbReference>
<dbReference type="GO" id="GO:0032153">
    <property type="term" value="C:cell division site"/>
    <property type="evidence" value="ECO:0000318"/>
    <property type="project" value="GO_Central"/>
</dbReference>
<accession>Q757N9</accession>
<dbReference type="GO" id="GO:0035838">
    <property type="term" value="C:growing cell tip"/>
    <property type="evidence" value="ECO:0000318"/>
    <property type="project" value="GO_Central"/>
</dbReference>
<dbReference type="InterPro" id="IPR051380">
    <property type="entry name" value="pH-response_reg_palI/RIM9"/>
</dbReference>
<keyword evidence="4" id="KW-1185">Reference proteome</keyword>
<reference evidence="3 4" key="1">
    <citation type="journal article" date="2004" name="Science">
        <title>The Ashbya gossypii genome as a tool for mapping the ancient Saccharomyces cerevisiae genome.</title>
        <authorList>
            <person name="Dietrich F.S."/>
            <person name="Voegeli S."/>
            <person name="Brachat S."/>
            <person name="Lerch A."/>
            <person name="Gates K."/>
            <person name="Steiner S."/>
            <person name="Mohr C."/>
            <person name="Pohlmann R."/>
            <person name="Luedi P."/>
            <person name="Choi S."/>
            <person name="Wing R.A."/>
            <person name="Flavier A."/>
            <person name="Gaffney T.D."/>
            <person name="Philippsen P."/>
        </authorList>
    </citation>
    <scope>NUCLEOTIDE SEQUENCE [LARGE SCALE GENOMIC DNA]</scope>
    <source>
        <strain evidence="4">ATCC 10895 / CBS 109.51 / FGSC 9923 / NRRL Y-1056</strain>
    </source>
</reference>
<dbReference type="AlphaFoldDB" id="Q757N9"/>
<keyword evidence="2" id="KW-1133">Transmembrane helix</keyword>
<evidence type="ECO:0000313" key="4">
    <source>
        <dbReference type="Proteomes" id="UP000000591"/>
    </source>
</evidence>
<feature type="transmembrane region" description="Helical" evidence="2">
    <location>
        <begin position="84"/>
        <end position="105"/>
    </location>
</feature>
<feature type="transmembrane region" description="Helical" evidence="2">
    <location>
        <begin position="12"/>
        <end position="32"/>
    </location>
</feature>
<dbReference type="Proteomes" id="UP000000591">
    <property type="component" value="Chromosome V"/>
</dbReference>
<dbReference type="RefSeq" id="NP_984834.2">
    <property type="nucleotide sequence ID" value="NM_210188.2"/>
</dbReference>
<keyword evidence="2" id="KW-0812">Transmembrane</keyword>
<evidence type="ECO:0000256" key="1">
    <source>
        <dbReference type="SAM" id="MobiDB-lite"/>
    </source>
</evidence>
<name>Q757N9_EREGS</name>
<dbReference type="EMBL" id="AE016818">
    <property type="protein sequence ID" value="AAS52658.2"/>
    <property type="molecule type" value="Genomic_DNA"/>
</dbReference>
<feature type="compositionally biased region" description="Basic and acidic residues" evidence="1">
    <location>
        <begin position="327"/>
        <end position="342"/>
    </location>
</feature>
<dbReference type="eggNOG" id="ENOG502RYG1">
    <property type="taxonomic scope" value="Eukaryota"/>
</dbReference>
<feature type="transmembrane region" description="Helical" evidence="2">
    <location>
        <begin position="125"/>
        <end position="146"/>
    </location>
</feature>
<dbReference type="OrthoDB" id="2354757at2759"/>
<feature type="region of interest" description="Disordered" evidence="1">
    <location>
        <begin position="525"/>
        <end position="675"/>
    </location>
</feature>
<dbReference type="HOGENOM" id="CLU_026237_0_0_1"/>
<dbReference type="InterPro" id="IPR009571">
    <property type="entry name" value="SUR7/Rim9-like_fungi"/>
</dbReference>
<dbReference type="GO" id="GO:0005886">
    <property type="term" value="C:plasma membrane"/>
    <property type="evidence" value="ECO:0000318"/>
    <property type="project" value="GO_Central"/>
</dbReference>
<dbReference type="PANTHER" id="PTHR28013">
    <property type="entry name" value="PROTEIN DCV1-RELATED"/>
    <property type="match status" value="1"/>
</dbReference>